<protein>
    <submittedName>
        <fullName evidence="1">Uncharacterized protein</fullName>
    </submittedName>
</protein>
<evidence type="ECO:0000313" key="2">
    <source>
        <dbReference type="Proteomes" id="UP000615446"/>
    </source>
</evidence>
<comment type="caution">
    <text evidence="1">The sequence shown here is derived from an EMBL/GenBank/DDBJ whole genome shotgun (WGS) entry which is preliminary data.</text>
</comment>
<dbReference type="Proteomes" id="UP000615446">
    <property type="component" value="Unassembled WGS sequence"/>
</dbReference>
<accession>A0A8H3LCD3</accession>
<sequence length="76" mass="9321">MLLMHEYMMISSVWALINYCFYEHDIQYDEKSKLKRLINYNIYVIYSKFCQGFSEIPRSGTLSNYFEPFFKKHRSL</sequence>
<reference evidence="1" key="1">
    <citation type="submission" date="2019-10" db="EMBL/GenBank/DDBJ databases">
        <title>Conservation and host-specific expression of non-tandemly repeated heterogenous ribosome RNA gene in arbuscular mycorrhizal fungi.</title>
        <authorList>
            <person name="Maeda T."/>
            <person name="Kobayashi Y."/>
            <person name="Nakagawa T."/>
            <person name="Ezawa T."/>
            <person name="Yamaguchi K."/>
            <person name="Bino T."/>
            <person name="Nishimoto Y."/>
            <person name="Shigenobu S."/>
            <person name="Kawaguchi M."/>
        </authorList>
    </citation>
    <scope>NUCLEOTIDE SEQUENCE</scope>
    <source>
        <strain evidence="1">HR1</strain>
    </source>
</reference>
<proteinExistence type="predicted"/>
<evidence type="ECO:0000313" key="1">
    <source>
        <dbReference type="EMBL" id="GES83132.1"/>
    </source>
</evidence>
<name>A0A8H3LCD3_9GLOM</name>
<dbReference type="AlphaFoldDB" id="A0A8H3LCD3"/>
<dbReference type="EMBL" id="BLAL01000066">
    <property type="protein sequence ID" value="GES83132.1"/>
    <property type="molecule type" value="Genomic_DNA"/>
</dbReference>
<gene>
    <name evidence="1" type="ORF">RCL2_001029600</name>
</gene>
<organism evidence="1 2">
    <name type="scientific">Rhizophagus clarus</name>
    <dbReference type="NCBI Taxonomy" id="94130"/>
    <lineage>
        <taxon>Eukaryota</taxon>
        <taxon>Fungi</taxon>
        <taxon>Fungi incertae sedis</taxon>
        <taxon>Mucoromycota</taxon>
        <taxon>Glomeromycotina</taxon>
        <taxon>Glomeromycetes</taxon>
        <taxon>Glomerales</taxon>
        <taxon>Glomeraceae</taxon>
        <taxon>Rhizophagus</taxon>
    </lineage>
</organism>